<proteinExistence type="predicted"/>
<protein>
    <recommendedName>
        <fullName evidence="7">Coiled-coil domain-containing protein SCD2</fullName>
    </recommendedName>
</protein>
<feature type="region of interest" description="Disordered" evidence="2">
    <location>
        <begin position="1"/>
        <end position="184"/>
    </location>
</feature>
<reference evidence="5" key="3">
    <citation type="submission" date="2020-12" db="UniProtKB">
        <authorList>
            <consortium name="EnsemblPlants"/>
        </authorList>
    </citation>
    <scope>IDENTIFICATION</scope>
</reference>
<dbReference type="PaxDb" id="3218-PP1S225_46V6.1"/>
<evidence type="ECO:0000313" key="5">
    <source>
        <dbReference type="EnsemblPlants" id="Pp3c22_21255V3.1"/>
    </source>
</evidence>
<evidence type="ECO:0008006" key="7">
    <source>
        <dbReference type="Google" id="ProtNLM"/>
    </source>
</evidence>
<evidence type="ECO:0000256" key="2">
    <source>
        <dbReference type="SAM" id="MobiDB-lite"/>
    </source>
</evidence>
<dbReference type="PANTHER" id="PTHR31762">
    <property type="entry name" value="FAS-BINDING FACTOR-LIKE PROTEIN"/>
    <property type="match status" value="1"/>
</dbReference>
<feature type="compositionally biased region" description="Low complexity" evidence="2">
    <location>
        <begin position="32"/>
        <end position="58"/>
    </location>
</feature>
<dbReference type="Proteomes" id="UP000006727">
    <property type="component" value="Chromosome 22"/>
</dbReference>
<dbReference type="Gramene" id="Pp3c22_21255V3.1">
    <property type="protein sequence ID" value="Pp3c22_21255V3.1"/>
    <property type="gene ID" value="Pp3c22_21255"/>
</dbReference>
<dbReference type="AlphaFoldDB" id="A0A2K1IP73"/>
<dbReference type="GO" id="GO:0000911">
    <property type="term" value="P:cytokinesis by cell plate formation"/>
    <property type="evidence" value="ECO:0007669"/>
    <property type="project" value="InterPro"/>
</dbReference>
<name>A0A2K1IP73_PHYPA</name>
<keyword evidence="1" id="KW-0175">Coiled coil</keyword>
<feature type="compositionally biased region" description="Low complexity" evidence="2">
    <location>
        <begin position="126"/>
        <end position="150"/>
    </location>
</feature>
<sequence>MAERNGSPLLGRQRSVGMPPPRSGQGAGSGSGSINSVKKSQNYAAKAAAARLAQVMQANRDSIDDEEEDMDIPRYSPYIPSARDSSRDQSPHLAPRGRYDSSPATLGSTLRPSANPRGALRPTTLVAAQQAAVQRPRPVLPPAAARSTSPTPEPLVDRARRFSSDSLPSSSGSGRDSSGPNSRRETAALRDEIDMLQEENETLQDKLRMVEERLAERELRSRELEKQVTALGEGISLDSRILNRKEQFLKQREAALKAAKEQSKDVKDDEIAALREEAEMAREEAVAASEAAREVEIEVKALRTMTHRMILTQEEMEEVVLKRCWLARYWDLAAKQGIHPEIASGKSDFWSSLAPLPLEVVLSAGQRAKEEPRGGSRQSAAANATKGRTRDVNDITGEGNIESMLAVEKGLRELAALKVEDAVMLALARHRQKADARQSMDGLKGPDAFELSPAEVEEVQFKQAWLVYFWRRAKTNGVEADYADECIQLWISRAMMQPTVRDLVDVERGLMELQKLGVEEQLWNVSRREIANEAANQKVDVLEALQAPSSLQRPGHERQIVELREVGRRNGAEIRRAVCSGSCGGRRCREEGGANGSVGVVMNA</sequence>
<gene>
    <name evidence="3" type="ORF">PHYPA_027399</name>
    <name evidence="4" type="ORF">PHYPA_027401</name>
</gene>
<reference evidence="3 6" key="2">
    <citation type="journal article" date="2018" name="Plant J.">
        <title>The Physcomitrella patens chromosome-scale assembly reveals moss genome structure and evolution.</title>
        <authorList>
            <person name="Lang D."/>
            <person name="Ullrich K.K."/>
            <person name="Murat F."/>
            <person name="Fuchs J."/>
            <person name="Jenkins J."/>
            <person name="Haas F.B."/>
            <person name="Piednoel M."/>
            <person name="Gundlach H."/>
            <person name="Van Bel M."/>
            <person name="Meyberg R."/>
            <person name="Vives C."/>
            <person name="Morata J."/>
            <person name="Symeonidi A."/>
            <person name="Hiss M."/>
            <person name="Muchero W."/>
            <person name="Kamisugi Y."/>
            <person name="Saleh O."/>
            <person name="Blanc G."/>
            <person name="Decker E.L."/>
            <person name="van Gessel N."/>
            <person name="Grimwood J."/>
            <person name="Hayes R.D."/>
            <person name="Graham S.W."/>
            <person name="Gunter L.E."/>
            <person name="McDaniel S.F."/>
            <person name="Hoernstein S.N.W."/>
            <person name="Larsson A."/>
            <person name="Li F.W."/>
            <person name="Perroud P.F."/>
            <person name="Phillips J."/>
            <person name="Ranjan P."/>
            <person name="Rokshar D.S."/>
            <person name="Rothfels C.J."/>
            <person name="Schneider L."/>
            <person name="Shu S."/>
            <person name="Stevenson D.W."/>
            <person name="Thummler F."/>
            <person name="Tillich M."/>
            <person name="Villarreal Aguilar J.C."/>
            <person name="Widiez T."/>
            <person name="Wong G.K."/>
            <person name="Wymore A."/>
            <person name="Zhang Y."/>
            <person name="Zimmer A.D."/>
            <person name="Quatrano R.S."/>
            <person name="Mayer K.F.X."/>
            <person name="Goodstein D."/>
            <person name="Casacuberta J.M."/>
            <person name="Vandepoele K."/>
            <person name="Reski R."/>
            <person name="Cuming A.C."/>
            <person name="Tuskan G.A."/>
            <person name="Maumus F."/>
            <person name="Salse J."/>
            <person name="Schmutz J."/>
            <person name="Rensing S.A."/>
        </authorList>
    </citation>
    <scope>NUCLEOTIDE SEQUENCE [LARGE SCALE GENOMIC DNA]</scope>
    <source>
        <strain evidence="5 6">cv. Gransden 2004</strain>
    </source>
</reference>
<reference evidence="3 6" key="1">
    <citation type="journal article" date="2008" name="Science">
        <title>The Physcomitrella genome reveals evolutionary insights into the conquest of land by plants.</title>
        <authorList>
            <person name="Rensing S."/>
            <person name="Lang D."/>
            <person name="Zimmer A."/>
            <person name="Terry A."/>
            <person name="Salamov A."/>
            <person name="Shapiro H."/>
            <person name="Nishiyama T."/>
            <person name="Perroud P.-F."/>
            <person name="Lindquist E."/>
            <person name="Kamisugi Y."/>
            <person name="Tanahashi T."/>
            <person name="Sakakibara K."/>
            <person name="Fujita T."/>
            <person name="Oishi K."/>
            <person name="Shin-I T."/>
            <person name="Kuroki Y."/>
            <person name="Toyoda A."/>
            <person name="Suzuki Y."/>
            <person name="Hashimoto A."/>
            <person name="Yamaguchi K."/>
            <person name="Sugano A."/>
            <person name="Kohara Y."/>
            <person name="Fujiyama A."/>
            <person name="Anterola A."/>
            <person name="Aoki S."/>
            <person name="Ashton N."/>
            <person name="Barbazuk W.B."/>
            <person name="Barker E."/>
            <person name="Bennetzen J."/>
            <person name="Bezanilla M."/>
            <person name="Blankenship R."/>
            <person name="Cho S.H."/>
            <person name="Dutcher S."/>
            <person name="Estelle M."/>
            <person name="Fawcett J.A."/>
            <person name="Gundlach H."/>
            <person name="Hanada K."/>
            <person name="Heyl A."/>
            <person name="Hicks K.A."/>
            <person name="Hugh J."/>
            <person name="Lohr M."/>
            <person name="Mayer K."/>
            <person name="Melkozernov A."/>
            <person name="Murata T."/>
            <person name="Nelson D."/>
            <person name="Pils B."/>
            <person name="Prigge M."/>
            <person name="Reiss B."/>
            <person name="Renner T."/>
            <person name="Rombauts S."/>
            <person name="Rushton P."/>
            <person name="Sanderfoot A."/>
            <person name="Schween G."/>
            <person name="Shiu S.-H."/>
            <person name="Stueber K."/>
            <person name="Theodoulou F.L."/>
            <person name="Tu H."/>
            <person name="Van de Peer Y."/>
            <person name="Verrier P.J."/>
            <person name="Waters E."/>
            <person name="Wood A."/>
            <person name="Yang L."/>
            <person name="Cove D."/>
            <person name="Cuming A."/>
            <person name="Hasebe M."/>
            <person name="Lucas S."/>
            <person name="Mishler D.B."/>
            <person name="Reski R."/>
            <person name="Grigoriev I."/>
            <person name="Quatrano R.S."/>
            <person name="Boore J.L."/>
        </authorList>
    </citation>
    <scope>NUCLEOTIDE SEQUENCE [LARGE SCALE GENOMIC DNA]</scope>
    <source>
        <strain evidence="5 6">cv. Gransden 2004</strain>
    </source>
</reference>
<dbReference type="Gramene" id="Pp3c22_21290V3.1">
    <property type="protein sequence ID" value="Pp3c22_21290V3.1"/>
    <property type="gene ID" value="Pp3c22_21290"/>
</dbReference>
<keyword evidence="6" id="KW-1185">Reference proteome</keyword>
<dbReference type="InParanoid" id="A0A2K1IP73"/>
<dbReference type="FunCoup" id="A0A2K1IP73">
    <property type="interactions" value="2509"/>
</dbReference>
<dbReference type="EnsemblPlants" id="Pp3c22_21255V3.1">
    <property type="protein sequence ID" value="Pp3c22_21255V3.1"/>
    <property type="gene ID" value="Pp3c22_21255"/>
</dbReference>
<accession>A0A2K1IP73</accession>
<dbReference type="EnsemblPlants" id="Pp3c22_21290V3.1">
    <property type="protein sequence ID" value="Pp3c22_21290V3.1"/>
    <property type="gene ID" value="Pp3c22_21290"/>
</dbReference>
<feature type="compositionally biased region" description="Low complexity" evidence="2">
    <location>
        <begin position="164"/>
        <end position="181"/>
    </location>
</feature>
<dbReference type="STRING" id="3218.A0A2K1IP73"/>
<dbReference type="InterPro" id="IPR040321">
    <property type="entry name" value="SCD2-like"/>
</dbReference>
<feature type="coiled-coil region" evidence="1">
    <location>
        <begin position="186"/>
        <end position="298"/>
    </location>
</feature>
<evidence type="ECO:0000313" key="6">
    <source>
        <dbReference type="Proteomes" id="UP000006727"/>
    </source>
</evidence>
<feature type="compositionally biased region" description="Polar residues" evidence="2">
    <location>
        <begin position="102"/>
        <end position="112"/>
    </location>
</feature>
<dbReference type="PANTHER" id="PTHR31762:SF10">
    <property type="entry name" value="FAS-BINDING FACTOR-LIKE PROTEIN"/>
    <property type="match status" value="1"/>
</dbReference>
<dbReference type="EMBL" id="ABEU02000022">
    <property type="protein sequence ID" value="PNR31085.1"/>
    <property type="molecule type" value="Genomic_DNA"/>
</dbReference>
<dbReference type="EMBL" id="ABEU02000022">
    <property type="protein sequence ID" value="PNR31083.1"/>
    <property type="molecule type" value="Genomic_DNA"/>
</dbReference>
<evidence type="ECO:0000256" key="1">
    <source>
        <dbReference type="SAM" id="Coils"/>
    </source>
</evidence>
<organism evidence="3">
    <name type="scientific">Physcomitrium patens</name>
    <name type="common">Spreading-leaved earth moss</name>
    <name type="synonym">Physcomitrella patens</name>
    <dbReference type="NCBI Taxonomy" id="3218"/>
    <lineage>
        <taxon>Eukaryota</taxon>
        <taxon>Viridiplantae</taxon>
        <taxon>Streptophyta</taxon>
        <taxon>Embryophyta</taxon>
        <taxon>Bryophyta</taxon>
        <taxon>Bryophytina</taxon>
        <taxon>Bryopsida</taxon>
        <taxon>Funariidae</taxon>
        <taxon>Funariales</taxon>
        <taxon>Funariaceae</taxon>
        <taxon>Physcomitrium</taxon>
    </lineage>
</organism>
<feature type="region of interest" description="Disordered" evidence="2">
    <location>
        <begin position="367"/>
        <end position="395"/>
    </location>
</feature>
<evidence type="ECO:0000313" key="3">
    <source>
        <dbReference type="EMBL" id="PNR31083.1"/>
    </source>
</evidence>
<evidence type="ECO:0000313" key="4">
    <source>
        <dbReference type="EMBL" id="PNR31085.1"/>
    </source>
</evidence>